<dbReference type="Gene3D" id="3.30.565.10">
    <property type="entry name" value="Histidine kinase-like ATPase, C-terminal domain"/>
    <property type="match status" value="1"/>
</dbReference>
<dbReference type="Gene3D" id="3.30.70.400">
    <property type="entry name" value="CheY-binding domain of CheA"/>
    <property type="match status" value="1"/>
</dbReference>
<dbReference type="Gene3D" id="1.20.120.160">
    <property type="entry name" value="HPT domain"/>
    <property type="match status" value="1"/>
</dbReference>
<comment type="catalytic activity">
    <reaction evidence="1">
        <text>ATP + protein L-histidine = ADP + protein N-phospho-L-histidine.</text>
        <dbReference type="EC" id="2.7.13.3"/>
    </reaction>
</comment>
<dbReference type="SUPFAM" id="SSF47384">
    <property type="entry name" value="Homodimeric domain of signal transducing histidine kinase"/>
    <property type="match status" value="1"/>
</dbReference>
<dbReference type="SMART" id="SM00387">
    <property type="entry name" value="HATPase_c"/>
    <property type="match status" value="1"/>
</dbReference>
<dbReference type="InterPro" id="IPR008207">
    <property type="entry name" value="Sig_transdc_His_kin_Hpt_dom"/>
</dbReference>
<gene>
    <name evidence="18" type="primary">cheA</name>
    <name evidence="18" type="ORF">LMG19083_01717</name>
</gene>
<dbReference type="CDD" id="cd16916">
    <property type="entry name" value="HATPase_CheA-like"/>
    <property type="match status" value="1"/>
</dbReference>
<comment type="function">
    <text evidence="13">Involved in the transmission of sensory signals from the chemoreceptors to the flagellar motors. CheA is autophosphorylated; it can transfer its phosphate group to either CheB or CheY.</text>
</comment>
<dbReference type="PANTHER" id="PTHR43395:SF10">
    <property type="entry name" value="CHEMOTAXIS PROTEIN CHEA"/>
    <property type="match status" value="1"/>
</dbReference>
<dbReference type="InterPro" id="IPR002545">
    <property type="entry name" value="CheW-lke_dom"/>
</dbReference>
<dbReference type="NCBIfam" id="NF007835">
    <property type="entry name" value="PRK10547.1"/>
    <property type="match status" value="1"/>
</dbReference>
<dbReference type="CDD" id="cd00088">
    <property type="entry name" value="HPT"/>
    <property type="match status" value="1"/>
</dbReference>
<dbReference type="Gene3D" id="2.30.30.40">
    <property type="entry name" value="SH3 Domains"/>
    <property type="match status" value="1"/>
</dbReference>
<keyword evidence="10" id="KW-0418">Kinase</keyword>
<evidence type="ECO:0000259" key="17">
    <source>
        <dbReference type="PROSITE" id="PS50894"/>
    </source>
</evidence>
<evidence type="ECO:0000256" key="8">
    <source>
        <dbReference type="ARBA" id="ARBA00022679"/>
    </source>
</evidence>
<evidence type="ECO:0000256" key="2">
    <source>
        <dbReference type="ARBA" id="ARBA00004496"/>
    </source>
</evidence>
<dbReference type="InterPro" id="IPR035891">
    <property type="entry name" value="CheY-binding_CheA"/>
</dbReference>
<evidence type="ECO:0000256" key="4">
    <source>
        <dbReference type="ARBA" id="ARBA00021495"/>
    </source>
</evidence>
<dbReference type="InterPro" id="IPR051315">
    <property type="entry name" value="Bact_Chemotaxis_CheA"/>
</dbReference>
<evidence type="ECO:0000256" key="10">
    <source>
        <dbReference type="ARBA" id="ARBA00022777"/>
    </source>
</evidence>
<dbReference type="SMART" id="SM00073">
    <property type="entry name" value="HPT"/>
    <property type="match status" value="1"/>
</dbReference>
<keyword evidence="11" id="KW-0067">ATP-binding</keyword>
<dbReference type="PRINTS" id="PR00344">
    <property type="entry name" value="BCTRLSENSOR"/>
</dbReference>
<evidence type="ECO:0000256" key="6">
    <source>
        <dbReference type="ARBA" id="ARBA00022500"/>
    </source>
</evidence>
<keyword evidence="5" id="KW-0963">Cytoplasm</keyword>
<dbReference type="InterPro" id="IPR036641">
    <property type="entry name" value="HPT_dom_sf"/>
</dbReference>
<dbReference type="SUPFAM" id="SSF50341">
    <property type="entry name" value="CheW-like"/>
    <property type="match status" value="1"/>
</dbReference>
<name>A0ABN9IRU8_9RALS</name>
<reference evidence="18 19" key="1">
    <citation type="submission" date="2023-07" db="EMBL/GenBank/DDBJ databases">
        <authorList>
            <person name="Peeters C."/>
        </authorList>
    </citation>
    <scope>NUCLEOTIDE SEQUENCE [LARGE SCALE GENOMIC DNA]</scope>
    <source>
        <strain evidence="18 19">LMG 19083</strain>
    </source>
</reference>
<evidence type="ECO:0000313" key="18">
    <source>
        <dbReference type="EMBL" id="CAJ0788393.1"/>
    </source>
</evidence>
<evidence type="ECO:0000259" key="16">
    <source>
        <dbReference type="PROSITE" id="PS50851"/>
    </source>
</evidence>
<evidence type="ECO:0000256" key="13">
    <source>
        <dbReference type="ARBA" id="ARBA00035100"/>
    </source>
</evidence>
<keyword evidence="9" id="KW-0547">Nucleotide-binding</keyword>
<keyword evidence="8 18" id="KW-0808">Transferase</keyword>
<protein>
    <recommendedName>
        <fullName evidence="4">Chemotaxis protein CheA</fullName>
        <ecNumber evidence="3">2.7.13.3</ecNumber>
    </recommendedName>
</protein>
<dbReference type="PANTHER" id="PTHR43395">
    <property type="entry name" value="SENSOR HISTIDINE KINASE CHEA"/>
    <property type="match status" value="1"/>
</dbReference>
<dbReference type="CDD" id="cd00731">
    <property type="entry name" value="CheA_reg"/>
    <property type="match status" value="1"/>
</dbReference>
<dbReference type="Pfam" id="PF01584">
    <property type="entry name" value="CheW"/>
    <property type="match status" value="1"/>
</dbReference>
<dbReference type="Gene3D" id="1.10.287.560">
    <property type="entry name" value="Histidine kinase CheA-like, homodimeric domain"/>
    <property type="match status" value="1"/>
</dbReference>
<evidence type="ECO:0000256" key="3">
    <source>
        <dbReference type="ARBA" id="ARBA00012438"/>
    </source>
</evidence>
<evidence type="ECO:0000259" key="15">
    <source>
        <dbReference type="PROSITE" id="PS50109"/>
    </source>
</evidence>
<dbReference type="Pfam" id="PF01627">
    <property type="entry name" value="Hpt"/>
    <property type="match status" value="1"/>
</dbReference>
<dbReference type="RefSeq" id="WP_316665213.1">
    <property type="nucleotide sequence ID" value="NZ_CATZBU010000003.1"/>
</dbReference>
<evidence type="ECO:0000256" key="1">
    <source>
        <dbReference type="ARBA" id="ARBA00000085"/>
    </source>
</evidence>
<feature type="domain" description="CheW-like" evidence="16">
    <location>
        <begin position="563"/>
        <end position="698"/>
    </location>
</feature>
<evidence type="ECO:0000256" key="9">
    <source>
        <dbReference type="ARBA" id="ARBA00022741"/>
    </source>
</evidence>
<feature type="domain" description="HPt" evidence="17">
    <location>
        <begin position="1"/>
        <end position="105"/>
    </location>
</feature>
<dbReference type="InterPro" id="IPR036890">
    <property type="entry name" value="HATPase_C_sf"/>
</dbReference>
<dbReference type="PROSITE" id="PS50109">
    <property type="entry name" value="HIS_KIN"/>
    <property type="match status" value="1"/>
</dbReference>
<evidence type="ECO:0000256" key="14">
    <source>
        <dbReference type="PROSITE-ProRule" id="PRU00110"/>
    </source>
</evidence>
<evidence type="ECO:0000313" key="19">
    <source>
        <dbReference type="Proteomes" id="UP001189813"/>
    </source>
</evidence>
<dbReference type="SUPFAM" id="SSF55052">
    <property type="entry name" value="CheY-binding domain of CheA"/>
    <property type="match status" value="1"/>
</dbReference>
<evidence type="ECO:0000256" key="5">
    <source>
        <dbReference type="ARBA" id="ARBA00022490"/>
    </source>
</evidence>
<keyword evidence="6" id="KW-0145">Chemotaxis</keyword>
<dbReference type="Pfam" id="PF02518">
    <property type="entry name" value="HATPase_c"/>
    <property type="match status" value="1"/>
</dbReference>
<keyword evidence="12" id="KW-0902">Two-component regulatory system</keyword>
<dbReference type="SMART" id="SM01231">
    <property type="entry name" value="H-kinase_dim"/>
    <property type="match status" value="1"/>
</dbReference>
<dbReference type="InterPro" id="IPR036097">
    <property type="entry name" value="HisK_dim/P_sf"/>
</dbReference>
<dbReference type="PROSITE" id="PS50894">
    <property type="entry name" value="HPT"/>
    <property type="match status" value="1"/>
</dbReference>
<sequence length="731" mass="77915">MNLDLSQFFGAFFEEAEELLVDMERLLLNLDVANPSSDDLNAIFRCAHSIKGGAATFGFTHMTELTHVAESILDRARTGTLQLRENMVDAFLETKDVLKSQLDAYRQEHPIDTATLEYMVAKLNSLTAEDGAPVAAAPVAAAPVVATPEPVAAPEPEPVVAPEPEPVVAEAPAAEVVGDIEGGLDIKLIDVSKEDCELIVTELKHLGTVLRHVRTGRNSDIVLQSTCTADDIIAVSCFIIDADQIVITPHVGGAAPAEAAAPVVAAPTPAAAQTEVHAPAANEAAPAQAVAAAAAPVPARPAAADHKPAVAAETSIRVGVEKVDQLINLVGELVITQAMLAQTAQAFDPVLNERLFAGLSQLTRNARDLQEAAMSIRMMPMDYVFNRFPRLVRDLAHKLGKQVELSTFGKSTELDKGLIERIIDPLTHLVRNSLDHGIELPEARVAAGKDATGQLLLSAAHQGGNIVIEVSDDGQGLNRDKILKKARERGLPVSDNMTDDEINQLIFAPGFSTADQVTDVSGRGVGMDVVKQNIQSMGGYVEIQSQKGKGTTIRIVLPLTLAILDGMSVKTGEEVFILPLSCVAESLQPRPEDIKAVPGGGRLLKVRNEYLTLVPMYERFRITPSLPNPSEGIVVILDSEGKKIALQIDELVGQQQVVVKNLETNYRRVPGISGATILGDGSVALIVDVSALMRETRTGHSENAMRAVTAEKHEMGEAQGGRFSTEAMAAA</sequence>
<evidence type="ECO:0000256" key="12">
    <source>
        <dbReference type="ARBA" id="ARBA00023012"/>
    </source>
</evidence>
<dbReference type="SUPFAM" id="SSF55874">
    <property type="entry name" value="ATPase domain of HSP90 chaperone/DNA topoisomerase II/histidine kinase"/>
    <property type="match status" value="1"/>
</dbReference>
<proteinExistence type="predicted"/>
<feature type="domain" description="Histidine kinase" evidence="15">
    <location>
        <begin position="353"/>
        <end position="561"/>
    </location>
</feature>
<comment type="caution">
    <text evidence="18">The sequence shown here is derived from an EMBL/GenBank/DDBJ whole genome shotgun (WGS) entry which is preliminary data.</text>
</comment>
<accession>A0ABN9IRU8</accession>
<dbReference type="InterPro" id="IPR005467">
    <property type="entry name" value="His_kinase_dom"/>
</dbReference>
<dbReference type="InterPro" id="IPR037006">
    <property type="entry name" value="CheA-like_homodim_sf"/>
</dbReference>
<dbReference type="InterPro" id="IPR004358">
    <property type="entry name" value="Sig_transdc_His_kin-like_C"/>
</dbReference>
<evidence type="ECO:0000256" key="11">
    <source>
        <dbReference type="ARBA" id="ARBA00022840"/>
    </source>
</evidence>
<dbReference type="PROSITE" id="PS50851">
    <property type="entry name" value="CHEW"/>
    <property type="match status" value="1"/>
</dbReference>
<dbReference type="InterPro" id="IPR015162">
    <property type="entry name" value="CheY-binding"/>
</dbReference>
<evidence type="ECO:0000256" key="7">
    <source>
        <dbReference type="ARBA" id="ARBA00022553"/>
    </source>
</evidence>
<feature type="modified residue" description="Phosphohistidine" evidence="14">
    <location>
        <position position="48"/>
    </location>
</feature>
<dbReference type="Pfam" id="PF09078">
    <property type="entry name" value="CheY-binding"/>
    <property type="match status" value="1"/>
</dbReference>
<dbReference type="InterPro" id="IPR004105">
    <property type="entry name" value="CheA-like_dim"/>
</dbReference>
<organism evidence="18 19">
    <name type="scientific">Ralstonia psammae</name>
    <dbReference type="NCBI Taxonomy" id="3058598"/>
    <lineage>
        <taxon>Bacteria</taxon>
        <taxon>Pseudomonadati</taxon>
        <taxon>Pseudomonadota</taxon>
        <taxon>Betaproteobacteria</taxon>
        <taxon>Burkholderiales</taxon>
        <taxon>Burkholderiaceae</taxon>
        <taxon>Ralstonia</taxon>
    </lineage>
</organism>
<dbReference type="SMART" id="SM00260">
    <property type="entry name" value="CheW"/>
    <property type="match status" value="1"/>
</dbReference>
<dbReference type="EC" id="2.7.13.3" evidence="3"/>
<dbReference type="InterPro" id="IPR003594">
    <property type="entry name" value="HATPase_dom"/>
</dbReference>
<dbReference type="Pfam" id="PF02895">
    <property type="entry name" value="H-kinase_dim"/>
    <property type="match status" value="1"/>
</dbReference>
<keyword evidence="7 14" id="KW-0597">Phosphoprotein</keyword>
<dbReference type="SUPFAM" id="SSF47226">
    <property type="entry name" value="Histidine-containing phosphotransfer domain, HPT domain"/>
    <property type="match status" value="1"/>
</dbReference>
<dbReference type="InterPro" id="IPR036061">
    <property type="entry name" value="CheW-like_dom_sf"/>
</dbReference>
<keyword evidence="19" id="KW-1185">Reference proteome</keyword>
<dbReference type="Proteomes" id="UP001189813">
    <property type="component" value="Unassembled WGS sequence"/>
</dbReference>
<dbReference type="EMBL" id="CATZBU010000003">
    <property type="protein sequence ID" value="CAJ0788393.1"/>
    <property type="molecule type" value="Genomic_DNA"/>
</dbReference>
<dbReference type="GO" id="GO:0004673">
    <property type="term" value="F:protein histidine kinase activity"/>
    <property type="evidence" value="ECO:0007669"/>
    <property type="project" value="UniProtKB-EC"/>
</dbReference>
<comment type="subcellular location">
    <subcellularLocation>
        <location evidence="2">Cytoplasm</location>
    </subcellularLocation>
</comment>